<protein>
    <submittedName>
        <fullName evidence="6">Uncharacterized protein</fullName>
    </submittedName>
</protein>
<evidence type="ECO:0000256" key="2">
    <source>
        <dbReference type="ARBA" id="ARBA00022692"/>
    </source>
</evidence>
<dbReference type="CDD" id="cd03127">
    <property type="entry name" value="tetraspanin_LEL"/>
    <property type="match status" value="1"/>
</dbReference>
<dbReference type="EMBL" id="JARKHS020036151">
    <property type="protein sequence ID" value="KAK8756553.1"/>
    <property type="molecule type" value="Genomic_DNA"/>
</dbReference>
<evidence type="ECO:0000256" key="3">
    <source>
        <dbReference type="ARBA" id="ARBA00022989"/>
    </source>
</evidence>
<feature type="transmembrane region" description="Helical" evidence="5">
    <location>
        <begin position="33"/>
        <end position="53"/>
    </location>
</feature>
<gene>
    <name evidence="6" type="ORF">V5799_000747</name>
</gene>
<keyword evidence="4 5" id="KW-0472">Membrane</keyword>
<evidence type="ECO:0000256" key="1">
    <source>
        <dbReference type="ARBA" id="ARBA00004141"/>
    </source>
</evidence>
<sequence length="253" mass="28269">MCRHNTSICATQPRFALQQFHRSSTAAAQVSHFLVASGLVLFVVAVFGLCVSWRLRRRSGDGATAERGARGCGVYGAMALVVMANVIISSAIVYRYVMQARLDVDEDLKYAMYQYFVDASSRDKLDSLHREFKCCGVKNYTDWTMATAGAVDRLVCAYVCAPHLLRGGERGGRLLQVLRAGLSRRSRRLPQHDHAVCAVLRYLRRRLDVIYDTDVSSAAQDSAREPKPVKVHSSKLETSAIKDEIFIIKRTYS</sequence>
<reference evidence="6 7" key="1">
    <citation type="journal article" date="2023" name="Arcadia Sci">
        <title>De novo assembly of a long-read Amblyomma americanum tick genome.</title>
        <authorList>
            <person name="Chou S."/>
            <person name="Poskanzer K.E."/>
            <person name="Rollins M."/>
            <person name="Thuy-Boun P.S."/>
        </authorList>
    </citation>
    <scope>NUCLEOTIDE SEQUENCE [LARGE SCALE GENOMIC DNA]</scope>
    <source>
        <strain evidence="6">F_SG_1</strain>
        <tissue evidence="6">Salivary glands</tissue>
    </source>
</reference>
<feature type="transmembrane region" description="Helical" evidence="5">
    <location>
        <begin position="74"/>
        <end position="97"/>
    </location>
</feature>
<evidence type="ECO:0000313" key="6">
    <source>
        <dbReference type="EMBL" id="KAK8756553.1"/>
    </source>
</evidence>
<evidence type="ECO:0000313" key="7">
    <source>
        <dbReference type="Proteomes" id="UP001321473"/>
    </source>
</evidence>
<dbReference type="SUPFAM" id="SSF48652">
    <property type="entry name" value="Tetraspanin"/>
    <property type="match status" value="1"/>
</dbReference>
<dbReference type="Pfam" id="PF00335">
    <property type="entry name" value="Tetraspanin"/>
    <property type="match status" value="1"/>
</dbReference>
<evidence type="ECO:0000256" key="4">
    <source>
        <dbReference type="ARBA" id="ARBA00023136"/>
    </source>
</evidence>
<dbReference type="GO" id="GO:0016020">
    <property type="term" value="C:membrane"/>
    <property type="evidence" value="ECO:0007669"/>
    <property type="project" value="UniProtKB-SubCell"/>
</dbReference>
<organism evidence="6 7">
    <name type="scientific">Amblyomma americanum</name>
    <name type="common">Lone star tick</name>
    <dbReference type="NCBI Taxonomy" id="6943"/>
    <lineage>
        <taxon>Eukaryota</taxon>
        <taxon>Metazoa</taxon>
        <taxon>Ecdysozoa</taxon>
        <taxon>Arthropoda</taxon>
        <taxon>Chelicerata</taxon>
        <taxon>Arachnida</taxon>
        <taxon>Acari</taxon>
        <taxon>Parasitiformes</taxon>
        <taxon>Ixodida</taxon>
        <taxon>Ixodoidea</taxon>
        <taxon>Ixodidae</taxon>
        <taxon>Amblyomminae</taxon>
        <taxon>Amblyomma</taxon>
    </lineage>
</organism>
<keyword evidence="3 5" id="KW-1133">Transmembrane helix</keyword>
<accession>A0AAQ4D263</accession>
<keyword evidence="2 5" id="KW-0812">Transmembrane</keyword>
<proteinExistence type="predicted"/>
<dbReference type="InterPro" id="IPR018499">
    <property type="entry name" value="Tetraspanin/Peripherin"/>
</dbReference>
<evidence type="ECO:0000256" key="5">
    <source>
        <dbReference type="SAM" id="Phobius"/>
    </source>
</evidence>
<dbReference type="Gene3D" id="1.10.1450.10">
    <property type="entry name" value="Tetraspanin"/>
    <property type="match status" value="1"/>
</dbReference>
<dbReference type="AlphaFoldDB" id="A0AAQ4D263"/>
<comment type="subcellular location">
    <subcellularLocation>
        <location evidence="1">Membrane</location>
        <topology evidence="1">Multi-pass membrane protein</topology>
    </subcellularLocation>
</comment>
<comment type="caution">
    <text evidence="6">The sequence shown here is derived from an EMBL/GenBank/DDBJ whole genome shotgun (WGS) entry which is preliminary data.</text>
</comment>
<dbReference type="Proteomes" id="UP001321473">
    <property type="component" value="Unassembled WGS sequence"/>
</dbReference>
<dbReference type="InterPro" id="IPR008952">
    <property type="entry name" value="Tetraspanin_EC2_sf"/>
</dbReference>
<name>A0AAQ4D263_AMBAM</name>
<keyword evidence="7" id="KW-1185">Reference proteome</keyword>